<evidence type="ECO:0000313" key="2">
    <source>
        <dbReference type="EMBL" id="CEK74615.1"/>
    </source>
</evidence>
<evidence type="ECO:0000256" key="1">
    <source>
        <dbReference type="SAM" id="Phobius"/>
    </source>
</evidence>
<name>A0A0B7A3R9_9EUPU</name>
<organism evidence="2">
    <name type="scientific">Arion vulgaris</name>
    <dbReference type="NCBI Taxonomy" id="1028688"/>
    <lineage>
        <taxon>Eukaryota</taxon>
        <taxon>Metazoa</taxon>
        <taxon>Spiralia</taxon>
        <taxon>Lophotrochozoa</taxon>
        <taxon>Mollusca</taxon>
        <taxon>Gastropoda</taxon>
        <taxon>Heterobranchia</taxon>
        <taxon>Euthyneura</taxon>
        <taxon>Panpulmonata</taxon>
        <taxon>Eupulmonata</taxon>
        <taxon>Stylommatophora</taxon>
        <taxon>Helicina</taxon>
        <taxon>Arionoidea</taxon>
        <taxon>Arionidae</taxon>
        <taxon>Arion</taxon>
    </lineage>
</organism>
<reference evidence="2" key="1">
    <citation type="submission" date="2014-12" db="EMBL/GenBank/DDBJ databases">
        <title>Insight into the proteome of Arion vulgaris.</title>
        <authorList>
            <person name="Aradska J."/>
            <person name="Bulat T."/>
            <person name="Smidak R."/>
            <person name="Sarate P."/>
            <person name="Gangsoo J."/>
            <person name="Sialana F."/>
            <person name="Bilban M."/>
            <person name="Lubec G."/>
        </authorList>
    </citation>
    <scope>NUCLEOTIDE SEQUENCE</scope>
    <source>
        <tissue evidence="2">Skin</tissue>
    </source>
</reference>
<keyword evidence="1" id="KW-0472">Membrane</keyword>
<proteinExistence type="predicted"/>
<protein>
    <submittedName>
        <fullName evidence="2">Uncharacterized protein</fullName>
    </submittedName>
</protein>
<feature type="transmembrane region" description="Helical" evidence="1">
    <location>
        <begin position="12"/>
        <end position="31"/>
    </location>
</feature>
<dbReference type="AlphaFoldDB" id="A0A0B7A3R9"/>
<gene>
    <name evidence="2" type="primary">ORF91819</name>
</gene>
<keyword evidence="1" id="KW-0812">Transmembrane</keyword>
<accession>A0A0B7A3R9</accession>
<sequence length="54" mass="6283">MSHIHEVFLIHVLRIAHSYCFLFSVFSMVIWCPDTDITALQAGQHVLSLHQQMM</sequence>
<keyword evidence="1" id="KW-1133">Transmembrane helix</keyword>
<dbReference type="EMBL" id="HACG01027750">
    <property type="protein sequence ID" value="CEK74615.1"/>
    <property type="molecule type" value="Transcribed_RNA"/>
</dbReference>